<feature type="compositionally biased region" description="Low complexity" evidence="4">
    <location>
        <begin position="97"/>
        <end position="130"/>
    </location>
</feature>
<dbReference type="SMART" id="SM00320">
    <property type="entry name" value="WD40"/>
    <property type="match status" value="1"/>
</dbReference>
<dbReference type="PANTHER" id="PTHR15598:SF7">
    <property type="entry name" value="ENHANCER OF MRNA-DECAPPING-LIKE PROTEIN"/>
    <property type="match status" value="1"/>
</dbReference>
<dbReference type="GO" id="GO:0000932">
    <property type="term" value="C:P-body"/>
    <property type="evidence" value="ECO:0007669"/>
    <property type="project" value="UniProtKB-SubCell"/>
</dbReference>
<dbReference type="InterPro" id="IPR001680">
    <property type="entry name" value="WD40_rpt"/>
</dbReference>
<sequence>MASPGNLNQQQQQQAGHFDGQQLFKPSSNYTNLNSSPSFPAPSSSPPPPSSYLTPASSYPPSTGPYPFHPRYLPYQIQHQQQQPPLQEYPHIQLHHQQLPQMHSPQRPMYTSPSPSSPHLPSSPNTNNSSGARLMALLSSQNPPSNLDRPQSSVPFPVSLSSPSPAATVSELAMPASPSVMPTTPSAPPVNMTSPQPTPARLLSSKLPKGRHLIGDNIVYDIVARLPGEVQPQLEVTPITKYASDPGLVLGRQIAVNRSYICYGLKLGAIRVLNINTALRSLLRGHTQRVSDMVFFAEDLHLLASASIDGRVFIWKINEGPD</sequence>
<keyword evidence="7" id="KW-1185">Reference proteome</keyword>
<feature type="compositionally biased region" description="Polar residues" evidence="4">
    <location>
        <begin position="24"/>
        <end position="34"/>
    </location>
</feature>
<dbReference type="Proteomes" id="UP001163823">
    <property type="component" value="Chromosome 5"/>
</dbReference>
<dbReference type="EMBL" id="JARAOO010000005">
    <property type="protein sequence ID" value="KAJ7967877.1"/>
    <property type="molecule type" value="Genomic_DNA"/>
</dbReference>
<feature type="compositionally biased region" description="Low complexity" evidence="4">
    <location>
        <begin position="51"/>
        <end position="61"/>
    </location>
</feature>
<dbReference type="PROSITE" id="PS50082">
    <property type="entry name" value="WD_REPEATS_2"/>
    <property type="match status" value="1"/>
</dbReference>
<feature type="compositionally biased region" description="Low complexity" evidence="4">
    <location>
        <begin position="72"/>
        <end position="84"/>
    </location>
</feature>
<evidence type="ECO:0000256" key="3">
    <source>
        <dbReference type="PROSITE-ProRule" id="PRU00221"/>
    </source>
</evidence>
<evidence type="ECO:0000256" key="2">
    <source>
        <dbReference type="ARBA" id="ARBA00009639"/>
    </source>
</evidence>
<reference evidence="6" key="1">
    <citation type="journal article" date="2023" name="Science">
        <title>Elucidation of the pathway for biosynthesis of saponin adjuvants from the soapbark tree.</title>
        <authorList>
            <person name="Reed J."/>
            <person name="Orme A."/>
            <person name="El-Demerdash A."/>
            <person name="Owen C."/>
            <person name="Martin L.B.B."/>
            <person name="Misra R.C."/>
            <person name="Kikuchi S."/>
            <person name="Rejzek M."/>
            <person name="Martin A.C."/>
            <person name="Harkess A."/>
            <person name="Leebens-Mack J."/>
            <person name="Louveau T."/>
            <person name="Stephenson M.J."/>
            <person name="Osbourn A."/>
        </authorList>
    </citation>
    <scope>NUCLEOTIDE SEQUENCE</scope>
    <source>
        <strain evidence="6">S10</strain>
    </source>
</reference>
<proteinExistence type="inferred from homology"/>
<feature type="region of interest" description="Disordered" evidence="4">
    <location>
        <begin position="1"/>
        <end position="84"/>
    </location>
</feature>
<dbReference type="InterPro" id="IPR045152">
    <property type="entry name" value="EDC4-like"/>
</dbReference>
<dbReference type="PANTHER" id="PTHR15598">
    <property type="entry name" value="ENHANCER OF MRNA-DECAPPING PROTEIN 4"/>
    <property type="match status" value="1"/>
</dbReference>
<dbReference type="PROSITE" id="PS50294">
    <property type="entry name" value="WD_REPEATS_REGION"/>
    <property type="match status" value="1"/>
</dbReference>
<dbReference type="GO" id="GO:0031087">
    <property type="term" value="P:deadenylation-independent decapping of nuclear-transcribed mRNA"/>
    <property type="evidence" value="ECO:0007669"/>
    <property type="project" value="InterPro"/>
</dbReference>
<feature type="domain" description="Enhancer of mRNA-decapping protein 4 WD40 repeat region" evidence="5">
    <location>
        <begin position="236"/>
        <end position="319"/>
    </location>
</feature>
<dbReference type="Gene3D" id="2.130.10.10">
    <property type="entry name" value="YVTN repeat-like/Quinoprotein amine dehydrogenase"/>
    <property type="match status" value="1"/>
</dbReference>
<dbReference type="Pfam" id="PF16529">
    <property type="entry name" value="Ge1_WD40"/>
    <property type="match status" value="1"/>
</dbReference>
<comment type="subcellular location">
    <subcellularLocation>
        <location evidence="1">Cytoplasm</location>
        <location evidence="1">P-body</location>
    </subcellularLocation>
</comment>
<feature type="region of interest" description="Disordered" evidence="4">
    <location>
        <begin position="97"/>
        <end position="198"/>
    </location>
</feature>
<dbReference type="AlphaFoldDB" id="A0AAD7M1C9"/>
<feature type="repeat" description="WD" evidence="3">
    <location>
        <begin position="283"/>
        <end position="322"/>
    </location>
</feature>
<dbReference type="KEGG" id="qsa:O6P43_012073"/>
<evidence type="ECO:0000313" key="6">
    <source>
        <dbReference type="EMBL" id="KAJ7967877.1"/>
    </source>
</evidence>
<evidence type="ECO:0000256" key="1">
    <source>
        <dbReference type="ARBA" id="ARBA00004201"/>
    </source>
</evidence>
<feature type="compositionally biased region" description="Polar residues" evidence="4">
    <location>
        <begin position="138"/>
        <end position="149"/>
    </location>
</feature>
<dbReference type="InterPro" id="IPR036322">
    <property type="entry name" value="WD40_repeat_dom_sf"/>
</dbReference>
<keyword evidence="3" id="KW-0853">WD repeat</keyword>
<protein>
    <submittedName>
        <fullName evidence="6">Enhancer of mRNA-decapping protein 4-like</fullName>
    </submittedName>
</protein>
<organism evidence="6 7">
    <name type="scientific">Quillaja saponaria</name>
    <name type="common">Soap bark tree</name>
    <dbReference type="NCBI Taxonomy" id="32244"/>
    <lineage>
        <taxon>Eukaryota</taxon>
        <taxon>Viridiplantae</taxon>
        <taxon>Streptophyta</taxon>
        <taxon>Embryophyta</taxon>
        <taxon>Tracheophyta</taxon>
        <taxon>Spermatophyta</taxon>
        <taxon>Magnoliopsida</taxon>
        <taxon>eudicotyledons</taxon>
        <taxon>Gunneridae</taxon>
        <taxon>Pentapetalae</taxon>
        <taxon>rosids</taxon>
        <taxon>fabids</taxon>
        <taxon>Fabales</taxon>
        <taxon>Quillajaceae</taxon>
        <taxon>Quillaja</taxon>
    </lineage>
</organism>
<comment type="similarity">
    <text evidence="2">Belongs to the WD repeat EDC4 family.</text>
</comment>
<gene>
    <name evidence="6" type="ORF">O6P43_012073</name>
</gene>
<comment type="caution">
    <text evidence="6">The sequence shown here is derived from an EMBL/GenBank/DDBJ whole genome shotgun (WGS) entry which is preliminary data.</text>
</comment>
<evidence type="ECO:0000259" key="5">
    <source>
        <dbReference type="Pfam" id="PF16529"/>
    </source>
</evidence>
<evidence type="ECO:0000256" key="4">
    <source>
        <dbReference type="SAM" id="MobiDB-lite"/>
    </source>
</evidence>
<dbReference type="SUPFAM" id="SSF50978">
    <property type="entry name" value="WD40 repeat-like"/>
    <property type="match status" value="1"/>
</dbReference>
<feature type="compositionally biased region" description="Low complexity" evidence="4">
    <location>
        <begin position="150"/>
        <end position="170"/>
    </location>
</feature>
<feature type="compositionally biased region" description="Pro residues" evidence="4">
    <location>
        <begin position="39"/>
        <end position="50"/>
    </location>
</feature>
<accession>A0AAD7M1C9</accession>
<dbReference type="InterPro" id="IPR032401">
    <property type="entry name" value="EDC4_WD40"/>
</dbReference>
<name>A0AAD7M1C9_QUISA</name>
<evidence type="ECO:0000313" key="7">
    <source>
        <dbReference type="Proteomes" id="UP001163823"/>
    </source>
</evidence>
<dbReference type="InterPro" id="IPR015943">
    <property type="entry name" value="WD40/YVTN_repeat-like_dom_sf"/>
</dbReference>